<dbReference type="RefSeq" id="WP_117368146.1">
    <property type="nucleotide sequence ID" value="NZ_CP027033.1"/>
</dbReference>
<evidence type="ECO:0000313" key="2">
    <source>
        <dbReference type="EMBL" id="AXR81480.1"/>
    </source>
</evidence>
<dbReference type="AlphaFoldDB" id="A0A346PPN5"/>
<dbReference type="OrthoDB" id="223711at2157"/>
<dbReference type="EMBL" id="CP027033">
    <property type="protein sequence ID" value="AXR81480.1"/>
    <property type="molecule type" value="Genomic_DNA"/>
</dbReference>
<gene>
    <name evidence="2" type="ORF">AArcMg_1467</name>
</gene>
<evidence type="ECO:0000313" key="3">
    <source>
        <dbReference type="Proteomes" id="UP000258613"/>
    </source>
</evidence>
<reference evidence="3" key="1">
    <citation type="submission" date="2018-02" db="EMBL/GenBank/DDBJ databases">
        <title>Phenotypic and genomic properties of facultatively anaerobic sulfur-reducing natronoarchaea from hypersaline soda lakes.</title>
        <authorList>
            <person name="Sorokin D.Y."/>
            <person name="Kublanov I.V."/>
            <person name="Roman P."/>
            <person name="Sinninghe Damste J.S."/>
            <person name="Golyshin P.N."/>
            <person name="Rojo D."/>
            <person name="Ciordia S."/>
            <person name="Mena M.D.C."/>
            <person name="Ferrer M."/>
            <person name="Messina E."/>
            <person name="Smedile F."/>
            <person name="La Spada G."/>
            <person name="La Cono V."/>
            <person name="Yakimov M.M."/>
        </authorList>
    </citation>
    <scope>NUCLEOTIDE SEQUENCE [LARGE SCALE GENOMIC DNA]</scope>
    <source>
        <strain evidence="3">AArc-Mg</strain>
    </source>
</reference>
<dbReference type="InterPro" id="IPR013087">
    <property type="entry name" value="Znf_C2H2_type"/>
</dbReference>
<name>A0A346PPN5_9EURY</name>
<feature type="domain" description="C2H2-type" evidence="1">
    <location>
        <begin position="1"/>
        <end position="29"/>
    </location>
</feature>
<organism evidence="2 3">
    <name type="scientific">Natrarchaeobaculum sulfurireducens</name>
    <dbReference type="NCBI Taxonomy" id="2044521"/>
    <lineage>
        <taxon>Archaea</taxon>
        <taxon>Methanobacteriati</taxon>
        <taxon>Methanobacteriota</taxon>
        <taxon>Stenosarchaea group</taxon>
        <taxon>Halobacteria</taxon>
        <taxon>Halobacteriales</taxon>
        <taxon>Natrialbaceae</taxon>
        <taxon>Natrarchaeobaculum</taxon>
    </lineage>
</organism>
<evidence type="ECO:0000259" key="1">
    <source>
        <dbReference type="PROSITE" id="PS50157"/>
    </source>
</evidence>
<dbReference type="PROSITE" id="PS00028">
    <property type="entry name" value="ZINC_FINGER_C2H2_1"/>
    <property type="match status" value="1"/>
</dbReference>
<accession>A0A346PPN5</accession>
<dbReference type="KEGG" id="nag:AArcMg_1467"/>
<dbReference type="PROSITE" id="PS50157">
    <property type="entry name" value="ZINC_FINGER_C2H2_2"/>
    <property type="match status" value="1"/>
</dbReference>
<keyword evidence="3" id="KW-1185">Reference proteome</keyword>
<dbReference type="SMART" id="SM00355">
    <property type="entry name" value="ZnF_C2H2"/>
    <property type="match status" value="2"/>
</dbReference>
<dbReference type="Proteomes" id="UP000258613">
    <property type="component" value="Chromosome"/>
</dbReference>
<sequence length="204" mass="23221">MECSECGRSFETEHGLATHIGLVHDGVDVECAACGSSIDRNPSQVSQSEFSYCDHSCRSKHLREGREVECDWCGEWVYRGPRDLEKNDYHFCDRSCYSSHTKATHPADFYLESGAGYPHWNITGERSIAVHQLLVIAYGADPHHVFDEKYNVHHDNGCAFDNRPENVDLVHVEEHGRLDGGKRTKSYTHMDLLHVVSFMINPRL</sequence>
<dbReference type="Gene3D" id="3.30.160.60">
    <property type="entry name" value="Classic Zinc Finger"/>
    <property type="match status" value="1"/>
</dbReference>
<proteinExistence type="predicted"/>
<dbReference type="Gene3D" id="3.90.75.20">
    <property type="match status" value="1"/>
</dbReference>
<dbReference type="GeneID" id="37641956"/>
<protein>
    <recommendedName>
        <fullName evidence="1">C2H2-type domain-containing protein</fullName>
    </recommendedName>
</protein>